<evidence type="ECO:0000313" key="6">
    <source>
        <dbReference type="Proteomes" id="UP000295636"/>
    </source>
</evidence>
<dbReference type="AlphaFoldDB" id="A0A4R5KTW9"/>
<sequence length="452" mass="51035">MYKRLSIVMFPILVVALIGAGFWGYLEHQEKNSILIKAENQYQRAFHDLSYHVDRLHNELGNTLAVNSMSQDAYKKGLINVWRITSQAQNEISQLPLTLLPFNKTESFLANLSNFSYRAALRDLNKQPLSQEEMGTLNALYTHAQEISTDLRGMQSKVLEKNLRWMDVETALATRKEPLDNAIIDGFQTVDKKVGDYSDVKWSPSVMNAHQKYDVKMLSGNDVTVDEIKQKAAQFFGLQDANAVQAVENGPGTEYHSFSVSAPKEHTADGIHADYTAKGGQMLWFSTSRDVNEKKLDVRRARDIASEFLDAHGYKNMAAVSYDEYNNIANITFASRDHDVINYLDKLAVKVALDNGEVTGLQATDYVFNHKDRQTAAPKLTIEEARKVLNPNFKTNSEAMALIRNENQDEVLCYQFTGQINGGVYRIYINAENGVEEKIERLGTAEQQVNQT</sequence>
<accession>A0A4R5KTW9</accession>
<organism evidence="5 6">
    <name type="scientific">Paenibacillus piri</name>
    <dbReference type="NCBI Taxonomy" id="2547395"/>
    <lineage>
        <taxon>Bacteria</taxon>
        <taxon>Bacillati</taxon>
        <taxon>Bacillota</taxon>
        <taxon>Bacilli</taxon>
        <taxon>Bacillales</taxon>
        <taxon>Paenibacillaceae</taxon>
        <taxon>Paenibacillus</taxon>
    </lineage>
</organism>
<dbReference type="GO" id="GO:0009847">
    <property type="term" value="P:spore germination"/>
    <property type="evidence" value="ECO:0007669"/>
    <property type="project" value="InterPro"/>
</dbReference>
<keyword evidence="1" id="KW-0472">Membrane</keyword>
<dbReference type="NCBIfam" id="TIGR02889">
    <property type="entry name" value="spore_YpeB"/>
    <property type="match status" value="1"/>
</dbReference>
<dbReference type="RefSeq" id="WP_133225859.1">
    <property type="nucleotide sequence ID" value="NZ_SMRT01000002.1"/>
</dbReference>
<dbReference type="Proteomes" id="UP000295636">
    <property type="component" value="Unassembled WGS sequence"/>
</dbReference>
<name>A0A4R5KTW9_9BACL</name>
<dbReference type="InterPro" id="IPR048402">
    <property type="entry name" value="YpeB_N"/>
</dbReference>
<dbReference type="OrthoDB" id="2372097at2"/>
<proteinExistence type="predicted"/>
<evidence type="ECO:0000313" key="5">
    <source>
        <dbReference type="EMBL" id="TDF99321.1"/>
    </source>
</evidence>
<gene>
    <name evidence="5" type="primary">ypeB</name>
    <name evidence="5" type="ORF">E1757_05520</name>
</gene>
<keyword evidence="1" id="KW-0812">Transmembrane</keyword>
<evidence type="ECO:0000256" key="1">
    <source>
        <dbReference type="SAM" id="Phobius"/>
    </source>
</evidence>
<evidence type="ECO:0000259" key="2">
    <source>
        <dbReference type="Pfam" id="PF03413"/>
    </source>
</evidence>
<dbReference type="EMBL" id="SMRT01000002">
    <property type="protein sequence ID" value="TDF99321.1"/>
    <property type="molecule type" value="Genomic_DNA"/>
</dbReference>
<dbReference type="Pfam" id="PF03413">
    <property type="entry name" value="PepSY"/>
    <property type="match status" value="1"/>
</dbReference>
<evidence type="ECO:0000259" key="4">
    <source>
        <dbReference type="Pfam" id="PF20769"/>
    </source>
</evidence>
<dbReference type="Pfam" id="PF20769">
    <property type="entry name" value="YPEB_N"/>
    <property type="match status" value="1"/>
</dbReference>
<reference evidence="5 6" key="1">
    <citation type="submission" date="2019-03" db="EMBL/GenBank/DDBJ databases">
        <title>This is whole genome sequence of Paenibacillus sp MS74 strain.</title>
        <authorList>
            <person name="Trinh H.N."/>
        </authorList>
    </citation>
    <scope>NUCLEOTIDE SEQUENCE [LARGE SCALE GENOMIC DNA]</scope>
    <source>
        <strain evidence="5 6">MS74</strain>
    </source>
</reference>
<dbReference type="InterPro" id="IPR014239">
    <property type="entry name" value="YpeB_PepSY1-2"/>
</dbReference>
<feature type="domain" description="PepSY" evidence="2">
    <location>
        <begin position="379"/>
        <end position="439"/>
    </location>
</feature>
<evidence type="ECO:0000259" key="3">
    <source>
        <dbReference type="Pfam" id="PF14620"/>
    </source>
</evidence>
<feature type="domain" description="Sporulation protein YpeB N-terminal" evidence="4">
    <location>
        <begin position="30"/>
        <end position="167"/>
    </location>
</feature>
<dbReference type="Pfam" id="PF14620">
    <property type="entry name" value="YPEB_PepSY1-2"/>
    <property type="match status" value="1"/>
</dbReference>
<keyword evidence="1" id="KW-1133">Transmembrane helix</keyword>
<protein>
    <submittedName>
        <fullName evidence="5">Germination protein YpeB</fullName>
    </submittedName>
</protein>
<feature type="transmembrane region" description="Helical" evidence="1">
    <location>
        <begin position="7"/>
        <end position="26"/>
    </location>
</feature>
<comment type="caution">
    <text evidence="5">The sequence shown here is derived from an EMBL/GenBank/DDBJ whole genome shotgun (WGS) entry which is preliminary data.</text>
</comment>
<keyword evidence="6" id="KW-1185">Reference proteome</keyword>
<dbReference type="InterPro" id="IPR025711">
    <property type="entry name" value="PepSY"/>
</dbReference>
<feature type="domain" description="Sporulation protein YpeB PepSY1 and PepSY2" evidence="3">
    <location>
        <begin position="185"/>
        <end position="374"/>
    </location>
</feature>